<evidence type="ECO:0000256" key="5">
    <source>
        <dbReference type="ARBA" id="ARBA00022692"/>
    </source>
</evidence>
<feature type="transmembrane region" description="Helical" evidence="8">
    <location>
        <begin position="341"/>
        <end position="359"/>
    </location>
</feature>
<evidence type="ECO:0000256" key="8">
    <source>
        <dbReference type="SAM" id="Phobius"/>
    </source>
</evidence>
<dbReference type="EMBL" id="AZGC01000010">
    <property type="protein sequence ID" value="KRL96309.1"/>
    <property type="molecule type" value="Genomic_DNA"/>
</dbReference>
<dbReference type="PANTHER" id="PTHR30294:SF38">
    <property type="entry name" value="TRANSPORT PERMEASE PROTEIN"/>
    <property type="match status" value="1"/>
</dbReference>
<evidence type="ECO:0000256" key="7">
    <source>
        <dbReference type="ARBA" id="ARBA00023136"/>
    </source>
</evidence>
<evidence type="ECO:0000256" key="1">
    <source>
        <dbReference type="ARBA" id="ARBA00004651"/>
    </source>
</evidence>
<dbReference type="RefSeq" id="WP_054652717.1">
    <property type="nucleotide sequence ID" value="NZ_AZGC01000010.1"/>
</dbReference>
<gene>
    <name evidence="10" type="ORF">FC21_GL000309</name>
</gene>
<dbReference type="InterPro" id="IPR013525">
    <property type="entry name" value="ABC2_TM"/>
</dbReference>
<dbReference type="PROSITE" id="PS51012">
    <property type="entry name" value="ABC_TM2"/>
    <property type="match status" value="1"/>
</dbReference>
<feature type="domain" description="ABC transmembrane type-2" evidence="9">
    <location>
        <begin position="117"/>
        <end position="362"/>
    </location>
</feature>
<reference evidence="10 11" key="1">
    <citation type="journal article" date="2015" name="Genome Announc.">
        <title>Expanding the biotechnology potential of lactobacilli through comparative genomics of 213 strains and associated genera.</title>
        <authorList>
            <person name="Sun Z."/>
            <person name="Harris H.M."/>
            <person name="McCann A."/>
            <person name="Guo C."/>
            <person name="Argimon S."/>
            <person name="Zhang W."/>
            <person name="Yang X."/>
            <person name="Jeffery I.B."/>
            <person name="Cooney J.C."/>
            <person name="Kagawa T.F."/>
            <person name="Liu W."/>
            <person name="Song Y."/>
            <person name="Salvetti E."/>
            <person name="Wrobel A."/>
            <person name="Rasinkangas P."/>
            <person name="Parkhill J."/>
            <person name="Rea M.C."/>
            <person name="O'Sullivan O."/>
            <person name="Ritari J."/>
            <person name="Douillard F.P."/>
            <person name="Paul Ross R."/>
            <person name="Yang R."/>
            <person name="Briner A.E."/>
            <person name="Felis G.E."/>
            <person name="de Vos W.M."/>
            <person name="Barrangou R."/>
            <person name="Klaenhammer T.R."/>
            <person name="Caufield P.W."/>
            <person name="Cui Y."/>
            <person name="Zhang H."/>
            <person name="O'Toole P.W."/>
        </authorList>
    </citation>
    <scope>NUCLEOTIDE SEQUENCE [LARGE SCALE GENOMIC DNA]</scope>
    <source>
        <strain evidence="10 11">DSM 18793</strain>
    </source>
</reference>
<keyword evidence="6 8" id="KW-1133">Transmembrane helix</keyword>
<dbReference type="GO" id="GO:0140359">
    <property type="term" value="F:ABC-type transporter activity"/>
    <property type="evidence" value="ECO:0007669"/>
    <property type="project" value="InterPro"/>
</dbReference>
<feature type="transmembrane region" description="Helical" evidence="8">
    <location>
        <begin position="248"/>
        <end position="272"/>
    </location>
</feature>
<dbReference type="PANTHER" id="PTHR30294">
    <property type="entry name" value="MEMBRANE COMPONENT OF ABC TRANSPORTER YHHJ-RELATED"/>
    <property type="match status" value="1"/>
</dbReference>
<evidence type="ECO:0000256" key="3">
    <source>
        <dbReference type="ARBA" id="ARBA00022448"/>
    </source>
</evidence>
<dbReference type="PATRIC" id="fig|1423742.4.peg.323"/>
<dbReference type="OrthoDB" id="9776218at2"/>
<accession>A0A0R1V0C8</accession>
<evidence type="ECO:0000256" key="4">
    <source>
        <dbReference type="ARBA" id="ARBA00022475"/>
    </source>
</evidence>
<keyword evidence="4" id="KW-1003">Cell membrane</keyword>
<feature type="transmembrane region" description="Helical" evidence="8">
    <location>
        <begin position="216"/>
        <end position="242"/>
    </location>
</feature>
<evidence type="ECO:0000256" key="2">
    <source>
        <dbReference type="ARBA" id="ARBA00007783"/>
    </source>
</evidence>
<feature type="transmembrane region" description="Helical" evidence="8">
    <location>
        <begin position="21"/>
        <end position="40"/>
    </location>
</feature>
<dbReference type="InterPro" id="IPR051449">
    <property type="entry name" value="ABC-2_transporter_component"/>
</dbReference>
<comment type="subcellular location">
    <subcellularLocation>
        <location evidence="1">Cell membrane</location>
        <topology evidence="1">Multi-pass membrane protein</topology>
    </subcellularLocation>
</comment>
<protein>
    <submittedName>
        <fullName evidence="10">ABC transporter permease component</fullName>
    </submittedName>
</protein>
<feature type="transmembrane region" description="Helical" evidence="8">
    <location>
        <begin position="284"/>
        <end position="301"/>
    </location>
</feature>
<keyword evidence="5 8" id="KW-0812">Transmembrane</keyword>
<comment type="caution">
    <text evidence="10">The sequence shown here is derived from an EMBL/GenBank/DDBJ whole genome shotgun (WGS) entry which is preliminary data.</text>
</comment>
<dbReference type="Pfam" id="PF12698">
    <property type="entry name" value="ABC2_membrane_3"/>
    <property type="match status" value="1"/>
</dbReference>
<evidence type="ECO:0000313" key="11">
    <source>
        <dbReference type="Proteomes" id="UP000051084"/>
    </source>
</evidence>
<proteinExistence type="inferred from homology"/>
<evidence type="ECO:0000256" key="6">
    <source>
        <dbReference type="ARBA" id="ARBA00022989"/>
    </source>
</evidence>
<comment type="similarity">
    <text evidence="2">Belongs to the ABC-2 integral membrane protein family.</text>
</comment>
<organism evidence="10 11">
    <name type="scientific">Limosilactobacillus equigenerosi DSM 18793 = JCM 14505</name>
    <dbReference type="NCBI Taxonomy" id="1423742"/>
    <lineage>
        <taxon>Bacteria</taxon>
        <taxon>Bacillati</taxon>
        <taxon>Bacillota</taxon>
        <taxon>Bacilli</taxon>
        <taxon>Lactobacillales</taxon>
        <taxon>Lactobacillaceae</taxon>
        <taxon>Limosilactobacillus</taxon>
    </lineage>
</organism>
<keyword evidence="3" id="KW-0813">Transport</keyword>
<evidence type="ECO:0000259" key="9">
    <source>
        <dbReference type="PROSITE" id="PS51012"/>
    </source>
</evidence>
<keyword evidence="11" id="KW-1185">Reference proteome</keyword>
<sequence>MTRLLALTNRILKQLIRDKRTIALMLVAPILIMFLLNIVFTTNTKPHIKLATSQVNATLVSQLDATKHVSVKQFTTKQAASQALKKHQVDATLIGQNDQKLIVTYANTDSAKTQFTRQILQSTLAKTSNQQLFATVSKLAQATGQSLPAPAQVKITQHYVYGNEDTGFFSKIIPILLAFFIFFFVFLISGMALLGERTSGTLDRLLATPIKRSEIIGGYMLSYGIAAVVQTTVIVLATIWLLHLEVVGNIGAIIVVAFLTALVALSFGILLSTFAGSEFQMMQFIPLVVVPQIFFSGIIPLDTMANWAQWIGTILPIKYAGDALSQIILQGATLTDVIGDLGALLIFIVILTAVNIIGLKRYRKV</sequence>
<dbReference type="GO" id="GO:0005886">
    <property type="term" value="C:plasma membrane"/>
    <property type="evidence" value="ECO:0007669"/>
    <property type="project" value="UniProtKB-SubCell"/>
</dbReference>
<dbReference type="InterPro" id="IPR047817">
    <property type="entry name" value="ABC2_TM_bact-type"/>
</dbReference>
<feature type="transmembrane region" description="Helical" evidence="8">
    <location>
        <begin position="172"/>
        <end position="195"/>
    </location>
</feature>
<dbReference type="Proteomes" id="UP000051084">
    <property type="component" value="Unassembled WGS sequence"/>
</dbReference>
<evidence type="ECO:0000313" key="10">
    <source>
        <dbReference type="EMBL" id="KRL96309.1"/>
    </source>
</evidence>
<name>A0A0R1V0C8_9LACO</name>
<dbReference type="STRING" id="417373.GCA_001570685_00648"/>
<keyword evidence="7 8" id="KW-0472">Membrane</keyword>
<dbReference type="AlphaFoldDB" id="A0A0R1V0C8"/>